<protein>
    <submittedName>
        <fullName evidence="2">Uncharacterized protein</fullName>
    </submittedName>
</protein>
<organism evidence="2 3">
    <name type="scientific">Palleronia pontilimi</name>
    <dbReference type="NCBI Taxonomy" id="1964209"/>
    <lineage>
        <taxon>Bacteria</taxon>
        <taxon>Pseudomonadati</taxon>
        <taxon>Pseudomonadota</taxon>
        <taxon>Alphaproteobacteria</taxon>
        <taxon>Rhodobacterales</taxon>
        <taxon>Roseobacteraceae</taxon>
        <taxon>Palleronia</taxon>
    </lineage>
</organism>
<name>A0A934MF93_9RHOB</name>
<evidence type="ECO:0000313" key="3">
    <source>
        <dbReference type="Proteomes" id="UP000642488"/>
    </source>
</evidence>
<feature type="signal peptide" evidence="1">
    <location>
        <begin position="1"/>
        <end position="23"/>
    </location>
</feature>
<dbReference type="Proteomes" id="UP000642488">
    <property type="component" value="Unassembled WGS sequence"/>
</dbReference>
<evidence type="ECO:0000256" key="1">
    <source>
        <dbReference type="SAM" id="SignalP"/>
    </source>
</evidence>
<keyword evidence="3" id="KW-1185">Reference proteome</keyword>
<sequence length="213" mass="23303">MYATMTYSRKVLAFVALVISATATPAVSDYGHLTLFQLLTGNEVAVRGVVRGAKDESYRLESVEDYRTMDAPPSLEVVRFDTYPPDTRSGSFAEGQSIVLFAAPAKDGSVRPIGRMGEGELIRDEGFVFVRAMARPPTDLVRSTVPGGAYSAYRIDAEIFDKGVAGFYECYRPQAPGKIERICSDDARDRYRGSSWLAEHLVGIAERVIGTGD</sequence>
<accession>A0A934MF93</accession>
<comment type="caution">
    <text evidence="2">The sequence shown here is derived from an EMBL/GenBank/DDBJ whole genome shotgun (WGS) entry which is preliminary data.</text>
</comment>
<dbReference type="RefSeq" id="WP_198917442.1">
    <property type="nucleotide sequence ID" value="NZ_JAEKPD010000019.1"/>
</dbReference>
<reference evidence="2" key="1">
    <citation type="submission" date="2020-12" db="EMBL/GenBank/DDBJ databases">
        <title>Bacterial taxonomy.</title>
        <authorList>
            <person name="Pan X."/>
        </authorList>
    </citation>
    <scope>NUCLEOTIDE SEQUENCE</scope>
    <source>
        <strain evidence="2">KCTC 52957</strain>
    </source>
</reference>
<keyword evidence="1" id="KW-0732">Signal</keyword>
<dbReference type="EMBL" id="JAEKPD010000019">
    <property type="protein sequence ID" value="MBJ3764266.1"/>
    <property type="molecule type" value="Genomic_DNA"/>
</dbReference>
<evidence type="ECO:0000313" key="2">
    <source>
        <dbReference type="EMBL" id="MBJ3764266.1"/>
    </source>
</evidence>
<gene>
    <name evidence="2" type="ORF">ILP92_16070</name>
</gene>
<feature type="chain" id="PRO_5038060443" evidence="1">
    <location>
        <begin position="24"/>
        <end position="213"/>
    </location>
</feature>
<proteinExistence type="predicted"/>
<dbReference type="AlphaFoldDB" id="A0A934MF93"/>